<comment type="catalytic activity">
    <reaction evidence="8 9">
        <text>(2S,6S)-2,6-diaminopimelate = meso-2,6-diaminopimelate</text>
        <dbReference type="Rhea" id="RHEA:15393"/>
        <dbReference type="ChEBI" id="CHEBI:57609"/>
        <dbReference type="ChEBI" id="CHEBI:57791"/>
        <dbReference type="EC" id="5.1.1.7"/>
    </reaction>
</comment>
<keyword evidence="4 9" id="KW-0963">Cytoplasm</keyword>
<evidence type="ECO:0000256" key="1">
    <source>
        <dbReference type="ARBA" id="ARBA00005196"/>
    </source>
</evidence>
<dbReference type="InterPro" id="IPR001653">
    <property type="entry name" value="DAP_epimerase_DapF"/>
</dbReference>
<feature type="binding site" evidence="9">
    <location>
        <begin position="220"/>
        <end position="221"/>
    </location>
    <ligand>
        <name>substrate</name>
    </ligand>
</feature>
<comment type="function">
    <text evidence="9">Catalyzes the stereoinversion of LL-2,6-diaminopimelate (L,L-DAP) to meso-diaminopimelate (meso-DAP), a precursor of L-lysine and an essential component of the bacterial peptidoglycan.</text>
</comment>
<gene>
    <name evidence="9 11" type="primary">dapF</name>
    <name evidence="11" type="ORF">RI108_01265</name>
</gene>
<evidence type="ECO:0000256" key="7">
    <source>
        <dbReference type="ARBA" id="ARBA00023235"/>
    </source>
</evidence>
<evidence type="ECO:0000256" key="3">
    <source>
        <dbReference type="ARBA" id="ARBA00013080"/>
    </source>
</evidence>
<evidence type="ECO:0000256" key="8">
    <source>
        <dbReference type="ARBA" id="ARBA00051712"/>
    </source>
</evidence>
<dbReference type="GO" id="GO:0005829">
    <property type="term" value="C:cytosol"/>
    <property type="evidence" value="ECO:0007669"/>
    <property type="project" value="TreeGrafter"/>
</dbReference>
<dbReference type="RefSeq" id="WP_310792145.1">
    <property type="nucleotide sequence ID" value="NZ_CP134081.1"/>
</dbReference>
<feature type="binding site" evidence="9">
    <location>
        <position position="13"/>
    </location>
    <ligand>
        <name>substrate</name>
    </ligand>
</feature>
<feature type="binding site" evidence="9">
    <location>
        <position position="46"/>
    </location>
    <ligand>
        <name>substrate</name>
    </ligand>
</feature>
<feature type="binding site" evidence="9">
    <location>
        <begin position="76"/>
        <end position="77"/>
    </location>
    <ligand>
        <name>substrate</name>
    </ligand>
</feature>
<evidence type="ECO:0000256" key="4">
    <source>
        <dbReference type="ARBA" id="ARBA00022490"/>
    </source>
</evidence>
<dbReference type="EC" id="5.1.1.7" evidence="3 9"/>
<evidence type="ECO:0000256" key="10">
    <source>
        <dbReference type="PROSITE-ProRule" id="PRU10125"/>
    </source>
</evidence>
<dbReference type="HAMAP" id="MF_00197">
    <property type="entry name" value="DAP_epimerase"/>
    <property type="match status" value="1"/>
</dbReference>
<feature type="binding site" evidence="9">
    <location>
        <begin position="210"/>
        <end position="211"/>
    </location>
    <ligand>
        <name>substrate</name>
    </ligand>
</feature>
<dbReference type="GO" id="GO:0008837">
    <property type="term" value="F:diaminopimelate epimerase activity"/>
    <property type="evidence" value="ECO:0007669"/>
    <property type="project" value="UniProtKB-UniRule"/>
</dbReference>
<dbReference type="Proteomes" id="UP001258207">
    <property type="component" value="Chromosome"/>
</dbReference>
<dbReference type="SUPFAM" id="SSF54506">
    <property type="entry name" value="Diaminopimelate epimerase-like"/>
    <property type="match status" value="1"/>
</dbReference>
<dbReference type="AlphaFoldDB" id="A0AAJ6LZL0"/>
<evidence type="ECO:0000313" key="11">
    <source>
        <dbReference type="EMBL" id="WNC10088.1"/>
    </source>
</evidence>
<comment type="similarity">
    <text evidence="2 9">Belongs to the diaminopimelate epimerase family.</text>
</comment>
<keyword evidence="6 9" id="KW-0457">Lysine biosynthesis</keyword>
<evidence type="ECO:0000256" key="5">
    <source>
        <dbReference type="ARBA" id="ARBA00022605"/>
    </source>
</evidence>
<dbReference type="InterPro" id="IPR018510">
    <property type="entry name" value="DAP_epimerase_AS"/>
</dbReference>
<dbReference type="NCBIfam" id="TIGR00652">
    <property type="entry name" value="DapF"/>
    <property type="match status" value="1"/>
</dbReference>
<evidence type="ECO:0000256" key="6">
    <source>
        <dbReference type="ARBA" id="ARBA00023154"/>
    </source>
</evidence>
<feature type="active site" evidence="10">
    <location>
        <position position="75"/>
    </location>
</feature>
<evidence type="ECO:0000313" key="12">
    <source>
        <dbReference type="Proteomes" id="UP001258207"/>
    </source>
</evidence>
<feature type="site" description="Could be important to modulate the pK values of the two catalytic cysteine residues" evidence="9">
    <location>
        <position position="210"/>
    </location>
</feature>
<feature type="site" description="Important for dimerization" evidence="9">
    <location>
        <position position="270"/>
    </location>
</feature>
<evidence type="ECO:0000256" key="2">
    <source>
        <dbReference type="ARBA" id="ARBA00010219"/>
    </source>
</evidence>
<dbReference type="Pfam" id="PF01678">
    <property type="entry name" value="DAP_epimerase"/>
    <property type="match status" value="2"/>
</dbReference>
<comment type="pathway">
    <text evidence="1 9">Amino-acid biosynthesis; L-lysine biosynthesis via DAP pathway; DL-2,6-diaminopimelate from LL-2,6-diaminopimelate: step 1/1.</text>
</comment>
<feature type="site" description="Could be important to modulate the pK values of the two catalytic cysteine residues" evidence="9">
    <location>
        <position position="161"/>
    </location>
</feature>
<name>A0AAJ6LZL0_9PSED</name>
<feature type="active site" description="Proton acceptor" evidence="9">
    <location>
        <position position="219"/>
    </location>
</feature>
<dbReference type="EMBL" id="CP134081">
    <property type="protein sequence ID" value="WNC10088.1"/>
    <property type="molecule type" value="Genomic_DNA"/>
</dbReference>
<proteinExistence type="inferred from homology"/>
<feature type="binding site" evidence="9">
    <location>
        <position position="159"/>
    </location>
    <ligand>
        <name>substrate</name>
    </ligand>
</feature>
<dbReference type="Gene3D" id="3.10.310.10">
    <property type="entry name" value="Diaminopimelate Epimerase, Chain A, domain 1"/>
    <property type="match status" value="2"/>
</dbReference>
<keyword evidence="7 9" id="KW-0413">Isomerase</keyword>
<dbReference type="FunFam" id="3.10.310.10:FF:000001">
    <property type="entry name" value="Diaminopimelate epimerase"/>
    <property type="match status" value="1"/>
</dbReference>
<feature type="active site" description="Proton donor" evidence="9">
    <location>
        <position position="75"/>
    </location>
</feature>
<dbReference type="PANTHER" id="PTHR31689">
    <property type="entry name" value="DIAMINOPIMELATE EPIMERASE, CHLOROPLASTIC"/>
    <property type="match status" value="1"/>
</dbReference>
<comment type="subcellular location">
    <subcellularLocation>
        <location evidence="9">Cytoplasm</location>
    </subcellularLocation>
</comment>
<comment type="subunit">
    <text evidence="9">Homodimer.</text>
</comment>
<dbReference type="PANTHER" id="PTHR31689:SF0">
    <property type="entry name" value="DIAMINOPIMELATE EPIMERASE"/>
    <property type="match status" value="1"/>
</dbReference>
<sequence length="276" mass="30059">MLLRFTKMHGLGNDFMVLDLVSQHAHILPKHAKQWGDRHTGIGFDQLLLVEAPSNPDVDFRYRIFNSDGSEVEQCGNGARCFARFVLDKRLTAKKTIRVETKGGIITLDVRNDGQISVDMGPPRMLPADIPFQADVQAHSYALSVDGQSVEIAALSMGNPHAVLRVDDINNAPVHTLGPKIEHHPRFPARVNVGFLHVVDRTRAQLRVWERGAGETQACGTGACAAAVAAISQGWMDSPLLLDLPGGRLSIEWAGAGHSVIMTGPAVRVFEGQVRL</sequence>
<dbReference type="PROSITE" id="PS01326">
    <property type="entry name" value="DAP_EPIMERASE"/>
    <property type="match status" value="1"/>
</dbReference>
<protein>
    <recommendedName>
        <fullName evidence="3 9">Diaminopimelate epimerase</fullName>
        <shortName evidence="9">DAP epimerase</shortName>
        <ecNumber evidence="3 9">5.1.1.7</ecNumber>
    </recommendedName>
    <alternativeName>
        <fullName evidence="9">PLP-independent amino acid racemase</fullName>
    </alternativeName>
</protein>
<accession>A0AAJ6LZL0</accession>
<keyword evidence="5 9" id="KW-0028">Amino-acid biosynthesis</keyword>
<evidence type="ECO:0000256" key="9">
    <source>
        <dbReference type="HAMAP-Rule" id="MF_00197"/>
    </source>
</evidence>
<feature type="binding site" evidence="9">
    <location>
        <position position="192"/>
    </location>
    <ligand>
        <name>substrate</name>
    </ligand>
</feature>
<organism evidence="11 12">
    <name type="scientific">Pseudomonas coleopterorum</name>
    <dbReference type="NCBI Taxonomy" id="1605838"/>
    <lineage>
        <taxon>Bacteria</taxon>
        <taxon>Pseudomonadati</taxon>
        <taxon>Pseudomonadota</taxon>
        <taxon>Gammaproteobacteria</taxon>
        <taxon>Pseudomonadales</taxon>
        <taxon>Pseudomonadaceae</taxon>
        <taxon>Pseudomonas</taxon>
    </lineage>
</organism>
<dbReference type="GO" id="GO:0009089">
    <property type="term" value="P:lysine biosynthetic process via diaminopimelate"/>
    <property type="evidence" value="ECO:0007669"/>
    <property type="project" value="UniProtKB-UniRule"/>
</dbReference>
<feature type="binding site" evidence="9">
    <location>
        <position position="66"/>
    </location>
    <ligand>
        <name>substrate</name>
    </ligand>
</feature>
<reference evidence="11" key="1">
    <citation type="submission" date="2023-09" db="EMBL/GenBank/DDBJ databases">
        <title>First report of Pseudomonas coleopterorum DJ13 causing leaf spot on Rhododendron pulchrum Sweet in China.</title>
        <authorList>
            <person name="Zhang Y."/>
        </authorList>
    </citation>
    <scope>NUCLEOTIDE SEQUENCE</scope>
    <source>
        <strain evidence="11">DJ13</strain>
    </source>
</reference>